<protein>
    <recommendedName>
        <fullName evidence="1">RNase H type-1 domain-containing protein</fullName>
    </recommendedName>
</protein>
<proteinExistence type="predicted"/>
<dbReference type="EMBL" id="JABEZW010000003">
    <property type="protein sequence ID" value="MBA0761084.1"/>
    <property type="molecule type" value="Genomic_DNA"/>
</dbReference>
<dbReference type="Pfam" id="PF13456">
    <property type="entry name" value="RVT_3"/>
    <property type="match status" value="1"/>
</dbReference>
<reference evidence="2 3" key="1">
    <citation type="journal article" date="2019" name="Genome Biol. Evol.">
        <title>Insights into the evolution of the New World diploid cottons (Gossypium, subgenus Houzingenia) based on genome sequencing.</title>
        <authorList>
            <person name="Grover C.E."/>
            <person name="Arick M.A. 2nd"/>
            <person name="Thrash A."/>
            <person name="Conover J.L."/>
            <person name="Sanders W.S."/>
            <person name="Peterson D.G."/>
            <person name="Frelichowski J.E."/>
            <person name="Scheffler J.A."/>
            <person name="Scheffler B.E."/>
            <person name="Wendel J.F."/>
        </authorList>
    </citation>
    <scope>NUCLEOTIDE SEQUENCE [LARGE SCALE GENOMIC DNA]</scope>
    <source>
        <strain evidence="2">8</strain>
        <tissue evidence="2">Leaf</tissue>
    </source>
</reference>
<feature type="domain" description="RNase H type-1" evidence="1">
    <location>
        <begin position="18"/>
        <end position="72"/>
    </location>
</feature>
<dbReference type="InterPro" id="IPR002156">
    <property type="entry name" value="RNaseH_domain"/>
</dbReference>
<accession>A0A7J9DKI3</accession>
<name>A0A7J9DKI3_9ROSI</name>
<organism evidence="2 3">
    <name type="scientific">Gossypium trilobum</name>
    <dbReference type="NCBI Taxonomy" id="34281"/>
    <lineage>
        <taxon>Eukaryota</taxon>
        <taxon>Viridiplantae</taxon>
        <taxon>Streptophyta</taxon>
        <taxon>Embryophyta</taxon>
        <taxon>Tracheophyta</taxon>
        <taxon>Spermatophyta</taxon>
        <taxon>Magnoliopsida</taxon>
        <taxon>eudicotyledons</taxon>
        <taxon>Gunneridae</taxon>
        <taxon>Pentapetalae</taxon>
        <taxon>rosids</taxon>
        <taxon>malvids</taxon>
        <taxon>Malvales</taxon>
        <taxon>Malvaceae</taxon>
        <taxon>Malvoideae</taxon>
        <taxon>Gossypium</taxon>
    </lineage>
</organism>
<evidence type="ECO:0000259" key="1">
    <source>
        <dbReference type="Pfam" id="PF13456"/>
    </source>
</evidence>
<evidence type="ECO:0000313" key="3">
    <source>
        <dbReference type="Proteomes" id="UP000593568"/>
    </source>
</evidence>
<dbReference type="InterPro" id="IPR036397">
    <property type="entry name" value="RNaseH_sf"/>
</dbReference>
<dbReference type="AlphaFoldDB" id="A0A7J9DKI3"/>
<evidence type="ECO:0000313" key="2">
    <source>
        <dbReference type="EMBL" id="MBA0761084.1"/>
    </source>
</evidence>
<comment type="caution">
    <text evidence="2">The sequence shown here is derived from an EMBL/GenBank/DDBJ whole genome shotgun (WGS) entry which is preliminary data.</text>
</comment>
<keyword evidence="3" id="KW-1185">Reference proteome</keyword>
<sequence length="90" mass="10627">MVWRWCKEGNMTDIGTDDNMEVIRAIKEALPKRSNSTIIKRITQLLYSVENWSIEHILREENAKVDRIAKLAFDKEESLQLYIDSPFHSF</sequence>
<dbReference type="Gene3D" id="3.30.420.10">
    <property type="entry name" value="Ribonuclease H-like superfamily/Ribonuclease H"/>
    <property type="match status" value="1"/>
</dbReference>
<dbReference type="GO" id="GO:0003676">
    <property type="term" value="F:nucleic acid binding"/>
    <property type="evidence" value="ECO:0007669"/>
    <property type="project" value="InterPro"/>
</dbReference>
<dbReference type="Proteomes" id="UP000593568">
    <property type="component" value="Unassembled WGS sequence"/>
</dbReference>
<dbReference type="GO" id="GO:0004523">
    <property type="term" value="F:RNA-DNA hybrid ribonuclease activity"/>
    <property type="evidence" value="ECO:0007669"/>
    <property type="project" value="InterPro"/>
</dbReference>
<gene>
    <name evidence="2" type="ORF">Gotri_023779</name>
</gene>